<evidence type="ECO:0000313" key="2">
    <source>
        <dbReference type="Proteomes" id="UP000033423"/>
    </source>
</evidence>
<dbReference type="Gene3D" id="4.10.1150.10">
    <property type="entry name" value="AF2212/PG0164-like"/>
    <property type="match status" value="1"/>
</dbReference>
<protein>
    <submittedName>
        <fullName evidence="1">Protein belonging to Uncharacterized protein family UPF0165</fullName>
    </submittedName>
</protein>
<keyword evidence="2" id="KW-1185">Reference proteome</keyword>
<dbReference type="InterPro" id="IPR008203">
    <property type="entry name" value="AF2212-like"/>
</dbReference>
<dbReference type="Proteomes" id="UP000033423">
    <property type="component" value="Unassembled WGS sequence"/>
</dbReference>
<dbReference type="AlphaFoldDB" id="A0A0F3GW80"/>
<sequence>MAKTIRARFTGGHVEFLEKSEIPEGAELTITFEEKLKDQNETRQGKWAQVAEDMDHDSFLDEIEHKVLELGQDFRKSFSFIARFDCMRYKKR</sequence>
<gene>
    <name evidence="1" type="ORF">MBAV_001661</name>
</gene>
<reference evidence="1 2" key="1">
    <citation type="submission" date="2015-02" db="EMBL/GenBank/DDBJ databases">
        <title>Single-cell genomics of uncultivated deep-branching MTB reveals a conserved set of magnetosome genes.</title>
        <authorList>
            <person name="Kolinko S."/>
            <person name="Richter M."/>
            <person name="Glockner F.O."/>
            <person name="Brachmann A."/>
            <person name="Schuler D."/>
        </authorList>
    </citation>
    <scope>NUCLEOTIDE SEQUENCE [LARGE SCALE GENOMIC DNA]</scope>
    <source>
        <strain evidence="1">TM-1</strain>
    </source>
</reference>
<dbReference type="EMBL" id="LACI01000725">
    <property type="protein sequence ID" value="KJU86145.1"/>
    <property type="molecule type" value="Genomic_DNA"/>
</dbReference>
<name>A0A0F3GW80_9BACT</name>
<organism evidence="1 2">
    <name type="scientific">Candidatus Magnetobacterium bavaricum</name>
    <dbReference type="NCBI Taxonomy" id="29290"/>
    <lineage>
        <taxon>Bacteria</taxon>
        <taxon>Pseudomonadati</taxon>
        <taxon>Nitrospirota</taxon>
        <taxon>Thermodesulfovibrionia</taxon>
        <taxon>Thermodesulfovibrionales</taxon>
        <taxon>Candidatus Magnetobacteriaceae</taxon>
        <taxon>Candidatus Magnetobacterium</taxon>
    </lineage>
</organism>
<accession>A0A0F3GW80</accession>
<dbReference type="Pfam" id="PF01954">
    <property type="entry name" value="AF2212-like"/>
    <property type="match status" value="1"/>
</dbReference>
<comment type="caution">
    <text evidence="1">The sequence shown here is derived from an EMBL/GenBank/DDBJ whole genome shotgun (WGS) entry which is preliminary data.</text>
</comment>
<dbReference type="InterPro" id="IPR024069">
    <property type="entry name" value="AF2212-like_dom_sf"/>
</dbReference>
<evidence type="ECO:0000313" key="1">
    <source>
        <dbReference type="EMBL" id="KJU86145.1"/>
    </source>
</evidence>
<proteinExistence type="predicted"/>